<evidence type="ECO:0000256" key="6">
    <source>
        <dbReference type="ARBA" id="ARBA00022691"/>
    </source>
</evidence>
<gene>
    <name evidence="12 14" type="primary">bioB</name>
    <name evidence="14" type="ORF">O0S10_00770</name>
</gene>
<comment type="catalytic activity">
    <reaction evidence="12">
        <text>(4R,5S)-dethiobiotin + (sulfur carrier)-SH + 2 reduced [2Fe-2S]-[ferredoxin] + 2 S-adenosyl-L-methionine = (sulfur carrier)-H + biotin + 2 5'-deoxyadenosine + 2 L-methionine + 2 oxidized [2Fe-2S]-[ferredoxin]</text>
        <dbReference type="Rhea" id="RHEA:22060"/>
        <dbReference type="Rhea" id="RHEA-COMP:10000"/>
        <dbReference type="Rhea" id="RHEA-COMP:10001"/>
        <dbReference type="Rhea" id="RHEA-COMP:14737"/>
        <dbReference type="Rhea" id="RHEA-COMP:14739"/>
        <dbReference type="ChEBI" id="CHEBI:17319"/>
        <dbReference type="ChEBI" id="CHEBI:29917"/>
        <dbReference type="ChEBI" id="CHEBI:33737"/>
        <dbReference type="ChEBI" id="CHEBI:33738"/>
        <dbReference type="ChEBI" id="CHEBI:57586"/>
        <dbReference type="ChEBI" id="CHEBI:57844"/>
        <dbReference type="ChEBI" id="CHEBI:59789"/>
        <dbReference type="ChEBI" id="CHEBI:64428"/>
        <dbReference type="ChEBI" id="CHEBI:149473"/>
        <dbReference type="EC" id="2.8.1.6"/>
    </reaction>
</comment>
<dbReference type="InterPro" id="IPR002684">
    <property type="entry name" value="Biotin_synth/BioAB"/>
</dbReference>
<evidence type="ECO:0000256" key="7">
    <source>
        <dbReference type="ARBA" id="ARBA00022714"/>
    </source>
</evidence>
<comment type="pathway">
    <text evidence="1 12">Cofactor biosynthesis; biotin biosynthesis; biotin from 7,8-diaminononanoate: step 2/2.</text>
</comment>
<feature type="domain" description="Radical SAM core" evidence="13">
    <location>
        <begin position="44"/>
        <end position="273"/>
    </location>
</feature>
<dbReference type="InterPro" id="IPR058240">
    <property type="entry name" value="rSAM_sf"/>
</dbReference>
<dbReference type="NCBIfam" id="TIGR00433">
    <property type="entry name" value="bioB"/>
    <property type="match status" value="1"/>
</dbReference>
<evidence type="ECO:0000313" key="15">
    <source>
        <dbReference type="Proteomes" id="UP001141422"/>
    </source>
</evidence>
<keyword evidence="9 12" id="KW-0093">Biotin biosynthesis</keyword>
<dbReference type="PIRSF" id="PIRSF001619">
    <property type="entry name" value="Biotin_synth"/>
    <property type="match status" value="1"/>
</dbReference>
<evidence type="ECO:0000256" key="10">
    <source>
        <dbReference type="ARBA" id="ARBA00023004"/>
    </source>
</evidence>
<feature type="binding site" evidence="12">
    <location>
        <position position="268"/>
    </location>
    <ligand>
        <name>[2Fe-2S] cluster</name>
        <dbReference type="ChEBI" id="CHEBI:190135"/>
    </ligand>
</feature>
<dbReference type="InterPro" id="IPR006638">
    <property type="entry name" value="Elp3/MiaA/NifB-like_rSAM"/>
</dbReference>
<dbReference type="Proteomes" id="UP001141422">
    <property type="component" value="Unassembled WGS sequence"/>
</dbReference>
<accession>A0ABT4IDV3</accession>
<evidence type="ECO:0000313" key="14">
    <source>
        <dbReference type="EMBL" id="MCZ0859756.1"/>
    </source>
</evidence>
<comment type="similarity">
    <text evidence="2 12">Belongs to the radical SAM superfamily. Biotin synthase family.</text>
</comment>
<dbReference type="InterPro" id="IPR010722">
    <property type="entry name" value="BATS_dom"/>
</dbReference>
<feature type="binding site" evidence="12">
    <location>
        <position position="198"/>
    </location>
    <ligand>
        <name>[2Fe-2S] cluster</name>
        <dbReference type="ChEBI" id="CHEBI:190135"/>
    </ligand>
</feature>
<dbReference type="Pfam" id="PF06968">
    <property type="entry name" value="BATS"/>
    <property type="match status" value="1"/>
</dbReference>
<dbReference type="SFLD" id="SFLDG01278">
    <property type="entry name" value="biotin_synthase_like"/>
    <property type="match status" value="1"/>
</dbReference>
<evidence type="ECO:0000259" key="13">
    <source>
        <dbReference type="PROSITE" id="PS51918"/>
    </source>
</evidence>
<feature type="binding site" evidence="12">
    <location>
        <position position="138"/>
    </location>
    <ligand>
        <name>[2Fe-2S] cluster</name>
        <dbReference type="ChEBI" id="CHEBI:190135"/>
    </ligand>
</feature>
<dbReference type="PROSITE" id="PS51918">
    <property type="entry name" value="RADICAL_SAM"/>
    <property type="match status" value="1"/>
</dbReference>
<dbReference type="PANTHER" id="PTHR22976">
    <property type="entry name" value="BIOTIN SYNTHASE"/>
    <property type="match status" value="1"/>
</dbReference>
<dbReference type="SFLD" id="SFLDG01060">
    <property type="entry name" value="BATS_domain_containing"/>
    <property type="match status" value="1"/>
</dbReference>
<evidence type="ECO:0000256" key="12">
    <source>
        <dbReference type="HAMAP-Rule" id="MF_01694"/>
    </source>
</evidence>
<dbReference type="EC" id="2.8.1.6" evidence="3 12"/>
<evidence type="ECO:0000256" key="5">
    <source>
        <dbReference type="ARBA" id="ARBA00022679"/>
    </source>
</evidence>
<dbReference type="InterPro" id="IPR007197">
    <property type="entry name" value="rSAM"/>
</dbReference>
<keyword evidence="6 12" id="KW-0949">S-adenosyl-L-methionine</keyword>
<dbReference type="Pfam" id="PF04055">
    <property type="entry name" value="Radical_SAM"/>
    <property type="match status" value="1"/>
</dbReference>
<evidence type="ECO:0000256" key="11">
    <source>
        <dbReference type="ARBA" id="ARBA00023014"/>
    </source>
</evidence>
<evidence type="ECO:0000256" key="3">
    <source>
        <dbReference type="ARBA" id="ARBA00012236"/>
    </source>
</evidence>
<proteinExistence type="inferred from homology"/>
<dbReference type="HAMAP" id="MF_01694">
    <property type="entry name" value="BioB"/>
    <property type="match status" value="1"/>
</dbReference>
<dbReference type="GO" id="GO:0004076">
    <property type="term" value="F:biotin synthase activity"/>
    <property type="evidence" value="ECO:0007669"/>
    <property type="project" value="UniProtKB-EC"/>
</dbReference>
<dbReference type="SUPFAM" id="SSF102114">
    <property type="entry name" value="Radical SAM enzymes"/>
    <property type="match status" value="1"/>
</dbReference>
<comment type="caution">
    <text evidence="14">The sequence shown here is derived from an EMBL/GenBank/DDBJ whole genome shotgun (WGS) entry which is preliminary data.</text>
</comment>
<feature type="binding site" evidence="12">
    <location>
        <position position="69"/>
    </location>
    <ligand>
        <name>[4Fe-4S] cluster</name>
        <dbReference type="ChEBI" id="CHEBI:49883"/>
        <note>4Fe-4S-S-AdoMet</note>
    </ligand>
</feature>
<dbReference type="RefSeq" id="WP_268923977.1">
    <property type="nucleotide sequence ID" value="NZ_JAPTGB010000002.1"/>
</dbReference>
<keyword evidence="10 12" id="KW-0408">Iron</keyword>
<keyword evidence="5 12" id="KW-0808">Transferase</keyword>
<feature type="binding site" evidence="12">
    <location>
        <position position="66"/>
    </location>
    <ligand>
        <name>[4Fe-4S] cluster</name>
        <dbReference type="ChEBI" id="CHEBI:49883"/>
        <note>4Fe-4S-S-AdoMet</note>
    </ligand>
</feature>
<dbReference type="SMART" id="SM00876">
    <property type="entry name" value="BATS"/>
    <property type="match status" value="1"/>
</dbReference>
<reference evidence="14" key="1">
    <citation type="submission" date="2022-12" db="EMBL/GenBank/DDBJ databases">
        <title>Isolation and characterisation of novel Methanocorpusculum spp. from native Australian herbivores indicates the genus is ancestrally host-associated.</title>
        <authorList>
            <person name="Volmer J.G."/>
            <person name="Soo R.M."/>
            <person name="Evans P.N."/>
            <person name="Hoedt E.C."/>
            <person name="Astorga Alsina A.L."/>
            <person name="Woodcroft B.J."/>
            <person name="Tyson G.W."/>
            <person name="Hugenholtz P."/>
            <person name="Morrison M."/>
        </authorList>
    </citation>
    <scope>NUCLEOTIDE SEQUENCE</scope>
    <source>
        <strain evidence="14">MG</strain>
    </source>
</reference>
<evidence type="ECO:0000256" key="8">
    <source>
        <dbReference type="ARBA" id="ARBA00022723"/>
    </source>
</evidence>
<organism evidence="14 15">
    <name type="scientific">Methanocorpusculum petauri</name>
    <dbReference type="NCBI Taxonomy" id="3002863"/>
    <lineage>
        <taxon>Archaea</taxon>
        <taxon>Methanobacteriati</taxon>
        <taxon>Methanobacteriota</taxon>
        <taxon>Stenosarchaea group</taxon>
        <taxon>Methanomicrobia</taxon>
        <taxon>Methanomicrobiales</taxon>
        <taxon>Methanocorpusculaceae</taxon>
        <taxon>Methanocorpusculum</taxon>
    </lineage>
</organism>
<dbReference type="CDD" id="cd01335">
    <property type="entry name" value="Radical_SAM"/>
    <property type="match status" value="1"/>
</dbReference>
<dbReference type="SFLD" id="SFLDS00029">
    <property type="entry name" value="Radical_SAM"/>
    <property type="match status" value="1"/>
</dbReference>
<evidence type="ECO:0000256" key="4">
    <source>
        <dbReference type="ARBA" id="ARBA00022485"/>
    </source>
</evidence>
<comment type="subunit">
    <text evidence="12">Homodimer.</text>
</comment>
<comment type="cofactor">
    <cofactor evidence="12">
        <name>[4Fe-4S] cluster</name>
        <dbReference type="ChEBI" id="CHEBI:49883"/>
    </cofactor>
    <text evidence="12">Binds 1 [4Fe-4S] cluster. The cluster is coordinated with 3 cysteines and an exchangeable S-adenosyl-L-methionine.</text>
</comment>
<dbReference type="Gene3D" id="3.20.20.70">
    <property type="entry name" value="Aldolase class I"/>
    <property type="match status" value="1"/>
</dbReference>
<evidence type="ECO:0000256" key="2">
    <source>
        <dbReference type="ARBA" id="ARBA00010765"/>
    </source>
</evidence>
<sequence length="336" mass="36439">MDLITRCKDNVLKGAMLTRDEALLLAEEDTNALAAAADEIRNYFCGDLFDLCTIINGKTGGCTEDCIYCAQSVCHSAAVVSSPVADISRHLPLIAENYSAGAVRCGIVTAGRTLTGEELAGLLKQYRLLHQTCGISLCASHGLLTEQQLLRLKDAGVVRYHANLETSRRYFPQICTTHTYDDKIAVIKAAQRAGLEVCSGGIFGIGETVEDRVDLALELRALGIRSVPINILTPIPGTPLEHARPLSLSEVKRIVALFRFLLPYAAVRLAGGRGRLPDRGRELFLSGANAAISGDMLTTAGVSLRDDQEMIRDLGFATEKKRMCAGEEWLGKMEKM</sequence>
<comment type="caution">
    <text evidence="12">Lacks conserved residue(s) required for the propagation of feature annotation.</text>
</comment>
<dbReference type="InterPro" id="IPR013785">
    <property type="entry name" value="Aldolase_TIM"/>
</dbReference>
<dbReference type="SMART" id="SM00729">
    <property type="entry name" value="Elp3"/>
    <property type="match status" value="1"/>
</dbReference>
<keyword evidence="15" id="KW-1185">Reference proteome</keyword>
<protein>
    <recommendedName>
        <fullName evidence="3 12">Biotin synthase</fullName>
        <ecNumber evidence="3 12">2.8.1.6</ecNumber>
    </recommendedName>
</protein>
<name>A0ABT4IDV3_9EURY</name>
<comment type="function">
    <text evidence="12">Catalyzes the conversion of dethiobiotin (DTB) to biotin by the insertion of a sulfur atom into dethiobiotin via a radical-based mechanism.</text>
</comment>
<dbReference type="PANTHER" id="PTHR22976:SF2">
    <property type="entry name" value="BIOTIN SYNTHASE, MITOCHONDRIAL"/>
    <property type="match status" value="1"/>
</dbReference>
<feature type="binding site" evidence="12">
    <location>
        <position position="62"/>
    </location>
    <ligand>
        <name>[4Fe-4S] cluster</name>
        <dbReference type="ChEBI" id="CHEBI:49883"/>
        <note>4Fe-4S-S-AdoMet</note>
    </ligand>
</feature>
<keyword evidence="11 12" id="KW-0411">Iron-sulfur</keyword>
<evidence type="ECO:0000256" key="9">
    <source>
        <dbReference type="ARBA" id="ARBA00022756"/>
    </source>
</evidence>
<keyword evidence="8 12" id="KW-0479">Metal-binding</keyword>
<dbReference type="InterPro" id="IPR024177">
    <property type="entry name" value="Biotin_synthase"/>
</dbReference>
<dbReference type="EMBL" id="JAPTGB010000002">
    <property type="protein sequence ID" value="MCZ0859756.1"/>
    <property type="molecule type" value="Genomic_DNA"/>
</dbReference>
<comment type="cofactor">
    <cofactor evidence="12">
        <name>[2Fe-2S] cluster</name>
        <dbReference type="ChEBI" id="CHEBI:190135"/>
    </cofactor>
    <text evidence="12">Binds 1 [2Fe-2S] cluster. The cluster is coordinated with 3 cysteines and 1 arginine.</text>
</comment>
<keyword evidence="4 12" id="KW-0004">4Fe-4S</keyword>
<evidence type="ECO:0000256" key="1">
    <source>
        <dbReference type="ARBA" id="ARBA00004942"/>
    </source>
</evidence>
<keyword evidence="7 12" id="KW-0001">2Fe-2S</keyword>